<reference evidence="7 8" key="1">
    <citation type="submission" date="2017-11" db="EMBL/GenBank/DDBJ databases">
        <title>De-novo sequencing of pomegranate (Punica granatum L.) genome.</title>
        <authorList>
            <person name="Akparov Z."/>
            <person name="Amiraslanov A."/>
            <person name="Hajiyeva S."/>
            <person name="Abbasov M."/>
            <person name="Kaur K."/>
            <person name="Hamwieh A."/>
            <person name="Solovyev V."/>
            <person name="Salamov A."/>
            <person name="Braich B."/>
            <person name="Kosarev P."/>
            <person name="Mahmoud A."/>
            <person name="Hajiyev E."/>
            <person name="Babayeva S."/>
            <person name="Izzatullayeva V."/>
            <person name="Mammadov A."/>
            <person name="Mammadov A."/>
            <person name="Sharifova S."/>
            <person name="Ojaghi J."/>
            <person name="Eynullazada K."/>
            <person name="Bayramov B."/>
            <person name="Abdulazimova A."/>
            <person name="Shahmuradov I."/>
        </authorList>
    </citation>
    <scope>NUCLEOTIDE SEQUENCE [LARGE SCALE GENOMIC DNA]</scope>
    <source>
        <strain evidence="8">cv. AG2017</strain>
        <tissue evidence="7">Leaf</tissue>
    </source>
</reference>
<evidence type="ECO:0000259" key="5">
    <source>
        <dbReference type="Pfam" id="PF00931"/>
    </source>
</evidence>
<dbReference type="PANTHER" id="PTHR36766:SF70">
    <property type="entry name" value="DISEASE RESISTANCE PROTEIN RGA4"/>
    <property type="match status" value="1"/>
</dbReference>
<feature type="domain" description="Disease resistance N-terminal" evidence="6">
    <location>
        <begin position="12"/>
        <end position="92"/>
    </location>
</feature>
<dbReference type="STRING" id="22663.A0A2I0KED5"/>
<keyword evidence="1" id="KW-0677">Repeat</keyword>
<dbReference type="AlphaFoldDB" id="A0A2I0KED5"/>
<dbReference type="SUPFAM" id="SSF52540">
    <property type="entry name" value="P-loop containing nucleoside triphosphate hydrolases"/>
    <property type="match status" value="1"/>
</dbReference>
<keyword evidence="3" id="KW-0611">Plant defense</keyword>
<dbReference type="GO" id="GO:0006952">
    <property type="term" value="P:defense response"/>
    <property type="evidence" value="ECO:0007669"/>
    <property type="project" value="UniProtKB-KW"/>
</dbReference>
<dbReference type="InterPro" id="IPR041118">
    <property type="entry name" value="Rx_N"/>
</dbReference>
<dbReference type="GO" id="GO:0043531">
    <property type="term" value="F:ADP binding"/>
    <property type="evidence" value="ECO:0007669"/>
    <property type="project" value="InterPro"/>
</dbReference>
<dbReference type="InterPro" id="IPR002182">
    <property type="entry name" value="NB-ARC"/>
</dbReference>
<keyword evidence="2" id="KW-0547">Nucleotide-binding</keyword>
<feature type="domain" description="NB-ARC" evidence="5">
    <location>
        <begin position="174"/>
        <end position="245"/>
    </location>
</feature>
<organism evidence="7 8">
    <name type="scientific">Punica granatum</name>
    <name type="common">Pomegranate</name>
    <dbReference type="NCBI Taxonomy" id="22663"/>
    <lineage>
        <taxon>Eukaryota</taxon>
        <taxon>Viridiplantae</taxon>
        <taxon>Streptophyta</taxon>
        <taxon>Embryophyta</taxon>
        <taxon>Tracheophyta</taxon>
        <taxon>Spermatophyta</taxon>
        <taxon>Magnoliopsida</taxon>
        <taxon>eudicotyledons</taxon>
        <taxon>Gunneridae</taxon>
        <taxon>Pentapetalae</taxon>
        <taxon>rosids</taxon>
        <taxon>malvids</taxon>
        <taxon>Myrtales</taxon>
        <taxon>Lythraceae</taxon>
        <taxon>Punica</taxon>
    </lineage>
</organism>
<accession>A0A2I0KED5</accession>
<proteinExistence type="predicted"/>
<evidence type="ECO:0000256" key="3">
    <source>
        <dbReference type="ARBA" id="ARBA00022821"/>
    </source>
</evidence>
<gene>
    <name evidence="7" type="ORF">CRG98_013037</name>
</gene>
<protein>
    <recommendedName>
        <fullName evidence="9">Disease resistance protein RGA3</fullName>
    </recommendedName>
</protein>
<dbReference type="InterPro" id="IPR027417">
    <property type="entry name" value="P-loop_NTPase"/>
</dbReference>
<sequence length="249" mass="28081">MAEIFLGSVADSITGHLVSLMSSEIGQAWGVKHELKRLKSTVSAITAVLHDAEKCRVENESIKDWLNKLRDVVYDADDLLDDFSTKALRLRMMAGTRILREVRIFFTSSNQLVYSFKMAHRVKGIRERLDDIKGERSNFEFEGIGGLEIIGKGIRGESYPFMHKSHVIGRKGDEENIIDFLLDPNFEDNVSILSMVGVGGLGKTTLAKLVFNDDGVQAYFKLKMWVCVSMNFDVENIVRKIIRECTDAV</sequence>
<dbReference type="CDD" id="cd14798">
    <property type="entry name" value="RX-CC_like"/>
    <property type="match status" value="1"/>
</dbReference>
<evidence type="ECO:0000313" key="8">
    <source>
        <dbReference type="Proteomes" id="UP000233551"/>
    </source>
</evidence>
<comment type="caution">
    <text evidence="7">The sequence shown here is derived from an EMBL/GenBank/DDBJ whole genome shotgun (WGS) entry which is preliminary data.</text>
</comment>
<evidence type="ECO:0000256" key="1">
    <source>
        <dbReference type="ARBA" id="ARBA00022737"/>
    </source>
</evidence>
<dbReference type="Proteomes" id="UP000233551">
    <property type="component" value="Unassembled WGS sequence"/>
</dbReference>
<evidence type="ECO:0008006" key="9">
    <source>
        <dbReference type="Google" id="ProtNLM"/>
    </source>
</evidence>
<dbReference type="Gene3D" id="3.40.50.300">
    <property type="entry name" value="P-loop containing nucleotide triphosphate hydrolases"/>
    <property type="match status" value="1"/>
</dbReference>
<evidence type="ECO:0000259" key="6">
    <source>
        <dbReference type="Pfam" id="PF18052"/>
    </source>
</evidence>
<dbReference type="EMBL" id="PGOL01000669">
    <property type="protein sequence ID" value="PKI66553.1"/>
    <property type="molecule type" value="Genomic_DNA"/>
</dbReference>
<evidence type="ECO:0000256" key="2">
    <source>
        <dbReference type="ARBA" id="ARBA00022741"/>
    </source>
</evidence>
<keyword evidence="8" id="KW-1185">Reference proteome</keyword>
<dbReference type="Pfam" id="PF00931">
    <property type="entry name" value="NB-ARC"/>
    <property type="match status" value="1"/>
</dbReference>
<evidence type="ECO:0000256" key="4">
    <source>
        <dbReference type="ARBA" id="ARBA00022840"/>
    </source>
</evidence>
<dbReference type="GO" id="GO:0005524">
    <property type="term" value="F:ATP binding"/>
    <property type="evidence" value="ECO:0007669"/>
    <property type="project" value="UniProtKB-KW"/>
</dbReference>
<dbReference type="Pfam" id="PF18052">
    <property type="entry name" value="Rx_N"/>
    <property type="match status" value="1"/>
</dbReference>
<evidence type="ECO:0000313" key="7">
    <source>
        <dbReference type="EMBL" id="PKI66553.1"/>
    </source>
</evidence>
<dbReference type="PANTHER" id="PTHR36766">
    <property type="entry name" value="PLANT BROAD-SPECTRUM MILDEW RESISTANCE PROTEIN RPW8"/>
    <property type="match status" value="1"/>
</dbReference>
<dbReference type="Gene3D" id="1.20.5.4130">
    <property type="match status" value="1"/>
</dbReference>
<name>A0A2I0KED5_PUNGR</name>
<dbReference type="InterPro" id="IPR038005">
    <property type="entry name" value="RX-like_CC"/>
</dbReference>
<keyword evidence="4" id="KW-0067">ATP-binding</keyword>